<proteinExistence type="predicted"/>
<dbReference type="Proteomes" id="UP000694044">
    <property type="component" value="Unassembled WGS sequence"/>
</dbReference>
<accession>A0A8T1VJK5</accession>
<gene>
    <name evidence="1" type="ORF">PHYPSEUDO_007244</name>
</gene>
<dbReference type="EMBL" id="JAGDFM010000295">
    <property type="protein sequence ID" value="KAG7380389.1"/>
    <property type="molecule type" value="Genomic_DNA"/>
</dbReference>
<organism evidence="1 2">
    <name type="scientific">Phytophthora pseudosyringae</name>
    <dbReference type="NCBI Taxonomy" id="221518"/>
    <lineage>
        <taxon>Eukaryota</taxon>
        <taxon>Sar</taxon>
        <taxon>Stramenopiles</taxon>
        <taxon>Oomycota</taxon>
        <taxon>Peronosporomycetes</taxon>
        <taxon>Peronosporales</taxon>
        <taxon>Peronosporaceae</taxon>
        <taxon>Phytophthora</taxon>
    </lineage>
</organism>
<keyword evidence="2" id="KW-1185">Reference proteome</keyword>
<name>A0A8T1VJK5_9STRA</name>
<dbReference type="AlphaFoldDB" id="A0A8T1VJK5"/>
<reference evidence="1" key="1">
    <citation type="submission" date="2021-02" db="EMBL/GenBank/DDBJ databases">
        <authorList>
            <person name="Palmer J.M."/>
        </authorList>
    </citation>
    <scope>NUCLEOTIDE SEQUENCE</scope>
    <source>
        <strain evidence="1">SCRP734</strain>
    </source>
</reference>
<sequence length="121" mass="13848">MYMQRTSAVTVAAGLYSRGHNRKFLLTWPAPFSDALAATYSPPQKQPPASKMMRPRDVKFVIQQQMKWMRCCDPFNDDNFFCNNMQKHACKLHHVGYVGDLVECRKQLLSVELGPGIVENL</sequence>
<evidence type="ECO:0000313" key="1">
    <source>
        <dbReference type="EMBL" id="KAG7380389.1"/>
    </source>
</evidence>
<comment type="caution">
    <text evidence="1">The sequence shown here is derived from an EMBL/GenBank/DDBJ whole genome shotgun (WGS) entry which is preliminary data.</text>
</comment>
<protein>
    <submittedName>
        <fullName evidence="1">Uncharacterized protein</fullName>
    </submittedName>
</protein>
<evidence type="ECO:0000313" key="2">
    <source>
        <dbReference type="Proteomes" id="UP000694044"/>
    </source>
</evidence>